<dbReference type="Proteomes" id="UP000438914">
    <property type="component" value="Unassembled WGS sequence"/>
</dbReference>
<proteinExistence type="predicted"/>
<sequence>MEPIHHYIDLSWAVVGICENPHQPLSSCIPSIEEDKAAAVEHYVIGYMAFWHIAFVDEDRLVPCRDDTLRNEARQKIDRYIADHPPVETFPRFYLVLLRQPIAPMEPDGMSRVYQM</sequence>
<evidence type="ECO:0000313" key="2">
    <source>
        <dbReference type="Proteomes" id="UP000438914"/>
    </source>
</evidence>
<organism evidence="1 2">
    <name type="scientific">Hallella mizrahii</name>
    <dbReference type="NCBI Taxonomy" id="2606637"/>
    <lineage>
        <taxon>Bacteria</taxon>
        <taxon>Pseudomonadati</taxon>
        <taxon>Bacteroidota</taxon>
        <taxon>Bacteroidia</taxon>
        <taxon>Bacteroidales</taxon>
        <taxon>Prevotellaceae</taxon>
        <taxon>Hallella</taxon>
    </lineage>
</organism>
<gene>
    <name evidence="1" type="ORF">FYJ73_01660</name>
</gene>
<dbReference type="EMBL" id="VUNG01000002">
    <property type="protein sequence ID" value="MST83401.1"/>
    <property type="molecule type" value="Genomic_DNA"/>
</dbReference>
<reference evidence="1 2" key="1">
    <citation type="submission" date="2019-08" db="EMBL/GenBank/DDBJ databases">
        <title>In-depth cultivation of the pig gut microbiome towards novel bacterial diversity and tailored functional studies.</title>
        <authorList>
            <person name="Wylensek D."/>
            <person name="Hitch T.C.A."/>
            <person name="Clavel T."/>
        </authorList>
    </citation>
    <scope>NUCLEOTIDE SEQUENCE [LARGE SCALE GENOMIC DNA]</scope>
    <source>
        <strain evidence="1 2">LKV-178-WT-2A</strain>
    </source>
</reference>
<name>A0A7K0KBT4_9BACT</name>
<comment type="caution">
    <text evidence="1">The sequence shown here is derived from an EMBL/GenBank/DDBJ whole genome shotgun (WGS) entry which is preliminary data.</text>
</comment>
<dbReference type="AlphaFoldDB" id="A0A7K0KBT4"/>
<protein>
    <submittedName>
        <fullName evidence="1">Uncharacterized protein</fullName>
    </submittedName>
</protein>
<keyword evidence="2" id="KW-1185">Reference proteome</keyword>
<dbReference type="RefSeq" id="WP_154532966.1">
    <property type="nucleotide sequence ID" value="NZ_VUNG01000002.1"/>
</dbReference>
<accession>A0A7K0KBT4</accession>
<evidence type="ECO:0000313" key="1">
    <source>
        <dbReference type="EMBL" id="MST83401.1"/>
    </source>
</evidence>